<dbReference type="EMBL" id="JACHHV010000018">
    <property type="protein sequence ID" value="MBB5888243.1"/>
    <property type="molecule type" value="Genomic_DNA"/>
</dbReference>
<dbReference type="PANTHER" id="PTHR43673:SF10">
    <property type="entry name" value="NADH DEHYDROGENASE_NAD(P)H NITROREDUCTASE XCC3605-RELATED"/>
    <property type="match status" value="1"/>
</dbReference>
<evidence type="ECO:0000256" key="2">
    <source>
        <dbReference type="ARBA" id="ARBA00023002"/>
    </source>
</evidence>
<comment type="similarity">
    <text evidence="1">Belongs to the nitroreductase family.</text>
</comment>
<sequence>MDFQKLVTERHAVKKFNGKRISTEEIKQIISTASLAPSGINIQSWHFVIVESNEARAALIPEINPSNQKQIQTAGAVLLLFADPDYAGLSRLIAERAGDSLSEIDKERYIKRYVAYVDSFSPEYLNTYMSWTSGLITMNLLYAIYNAGYKGNVVRGFKPQKINEILNIDARFRPEFIIPFGSSDETGEASFRLSLDDIAEVR</sequence>
<keyword evidence="5" id="KW-1185">Reference proteome</keyword>
<dbReference type="RefSeq" id="WP_183540135.1">
    <property type="nucleotide sequence ID" value="NZ_JACHHV010000018.1"/>
</dbReference>
<name>A0A841C613_9LACT</name>
<dbReference type="Gene3D" id="3.40.109.10">
    <property type="entry name" value="NADH Oxidase"/>
    <property type="match status" value="1"/>
</dbReference>
<protein>
    <recommendedName>
        <fullName evidence="3">Nitroreductase domain-containing protein</fullName>
    </recommendedName>
</protein>
<dbReference type="Pfam" id="PF00881">
    <property type="entry name" value="Nitroreductase"/>
    <property type="match status" value="1"/>
</dbReference>
<keyword evidence="2" id="KW-0560">Oxidoreductase</keyword>
<evidence type="ECO:0000256" key="1">
    <source>
        <dbReference type="ARBA" id="ARBA00007118"/>
    </source>
</evidence>
<reference evidence="4 5" key="1">
    <citation type="submission" date="2020-08" db="EMBL/GenBank/DDBJ databases">
        <title>Genomic Encyclopedia of Type Strains, Phase IV (KMG-IV): sequencing the most valuable type-strain genomes for metagenomic binning, comparative biology and taxonomic classification.</title>
        <authorList>
            <person name="Goeker M."/>
        </authorList>
    </citation>
    <scope>NUCLEOTIDE SEQUENCE [LARGE SCALE GENOMIC DNA]</scope>
    <source>
        <strain evidence="4 5">DSM 14925</strain>
    </source>
</reference>
<accession>A0A841C613</accession>
<dbReference type="InterPro" id="IPR000415">
    <property type="entry name" value="Nitroreductase-like"/>
</dbReference>
<feature type="domain" description="Nitroreductase" evidence="3">
    <location>
        <begin position="8"/>
        <end position="181"/>
    </location>
</feature>
<proteinExistence type="inferred from homology"/>
<evidence type="ECO:0000259" key="3">
    <source>
        <dbReference type="Pfam" id="PF00881"/>
    </source>
</evidence>
<dbReference type="PANTHER" id="PTHR43673">
    <property type="entry name" value="NAD(P)H NITROREDUCTASE YDGI-RELATED"/>
    <property type="match status" value="1"/>
</dbReference>
<dbReference type="SUPFAM" id="SSF55469">
    <property type="entry name" value="FMN-dependent nitroreductase-like"/>
    <property type="match status" value="1"/>
</dbReference>
<dbReference type="AlphaFoldDB" id="A0A841C613"/>
<dbReference type="InterPro" id="IPR029479">
    <property type="entry name" value="Nitroreductase"/>
</dbReference>
<dbReference type="GO" id="GO:0016491">
    <property type="term" value="F:oxidoreductase activity"/>
    <property type="evidence" value="ECO:0007669"/>
    <property type="project" value="UniProtKB-KW"/>
</dbReference>
<organism evidence="4 5">
    <name type="scientific">Lactovum miscens</name>
    <dbReference type="NCBI Taxonomy" id="190387"/>
    <lineage>
        <taxon>Bacteria</taxon>
        <taxon>Bacillati</taxon>
        <taxon>Bacillota</taxon>
        <taxon>Bacilli</taxon>
        <taxon>Lactobacillales</taxon>
        <taxon>Streptococcaceae</taxon>
        <taxon>Lactovum</taxon>
    </lineage>
</organism>
<evidence type="ECO:0000313" key="5">
    <source>
        <dbReference type="Proteomes" id="UP000562464"/>
    </source>
</evidence>
<gene>
    <name evidence="4" type="ORF">HNQ37_001135</name>
</gene>
<comment type="caution">
    <text evidence="4">The sequence shown here is derived from an EMBL/GenBank/DDBJ whole genome shotgun (WGS) entry which is preliminary data.</text>
</comment>
<dbReference type="Proteomes" id="UP000562464">
    <property type="component" value="Unassembled WGS sequence"/>
</dbReference>
<evidence type="ECO:0000313" key="4">
    <source>
        <dbReference type="EMBL" id="MBB5888243.1"/>
    </source>
</evidence>